<dbReference type="Pfam" id="PF00392">
    <property type="entry name" value="GntR"/>
    <property type="match status" value="1"/>
</dbReference>
<dbReference type="SUPFAM" id="SSF64288">
    <property type="entry name" value="Chorismate lyase-like"/>
    <property type="match status" value="1"/>
</dbReference>
<dbReference type="InterPro" id="IPR011663">
    <property type="entry name" value="UTRA"/>
</dbReference>
<dbReference type="PRINTS" id="PR00035">
    <property type="entry name" value="HTHGNTR"/>
</dbReference>
<dbReference type="AlphaFoldDB" id="A0A645AKV5"/>
<accession>A0A645AKV5</accession>
<evidence type="ECO:0000256" key="1">
    <source>
        <dbReference type="ARBA" id="ARBA00023015"/>
    </source>
</evidence>
<proteinExistence type="predicted"/>
<keyword evidence="2" id="KW-0238">DNA-binding</keyword>
<dbReference type="InterPro" id="IPR028978">
    <property type="entry name" value="Chorismate_lyase_/UTRA_dom_sf"/>
</dbReference>
<dbReference type="InterPro" id="IPR036390">
    <property type="entry name" value="WH_DNA-bd_sf"/>
</dbReference>
<organism evidence="6">
    <name type="scientific">bioreactor metagenome</name>
    <dbReference type="NCBI Taxonomy" id="1076179"/>
    <lineage>
        <taxon>unclassified sequences</taxon>
        <taxon>metagenomes</taxon>
        <taxon>ecological metagenomes</taxon>
    </lineage>
</organism>
<dbReference type="GO" id="GO:0045892">
    <property type="term" value="P:negative regulation of DNA-templated transcription"/>
    <property type="evidence" value="ECO:0007669"/>
    <property type="project" value="TreeGrafter"/>
</dbReference>
<feature type="compositionally biased region" description="Basic residues" evidence="4">
    <location>
        <begin position="15"/>
        <end position="33"/>
    </location>
</feature>
<evidence type="ECO:0000313" key="6">
    <source>
        <dbReference type="EMBL" id="MPM53862.1"/>
    </source>
</evidence>
<dbReference type="PROSITE" id="PS50949">
    <property type="entry name" value="HTH_GNTR"/>
    <property type="match status" value="1"/>
</dbReference>
<dbReference type="PANTHER" id="PTHR44846:SF17">
    <property type="entry name" value="GNTR-FAMILY TRANSCRIPTIONAL REGULATOR"/>
    <property type="match status" value="1"/>
</dbReference>
<evidence type="ECO:0000256" key="4">
    <source>
        <dbReference type="SAM" id="MobiDB-lite"/>
    </source>
</evidence>
<reference evidence="6" key="1">
    <citation type="submission" date="2019-08" db="EMBL/GenBank/DDBJ databases">
        <authorList>
            <person name="Kucharzyk K."/>
            <person name="Murdoch R.W."/>
            <person name="Higgins S."/>
            <person name="Loffler F."/>
        </authorList>
    </citation>
    <scope>NUCLEOTIDE SEQUENCE</scope>
</reference>
<dbReference type="Gene3D" id="1.10.10.10">
    <property type="entry name" value="Winged helix-like DNA-binding domain superfamily/Winged helix DNA-binding domain"/>
    <property type="match status" value="1"/>
</dbReference>
<dbReference type="Gene3D" id="3.40.1410.10">
    <property type="entry name" value="Chorismate lyase-like"/>
    <property type="match status" value="1"/>
</dbReference>
<dbReference type="PANTHER" id="PTHR44846">
    <property type="entry name" value="MANNOSYL-D-GLYCERATE TRANSPORT/METABOLISM SYSTEM REPRESSOR MNGR-RELATED"/>
    <property type="match status" value="1"/>
</dbReference>
<evidence type="ECO:0000259" key="5">
    <source>
        <dbReference type="PROSITE" id="PS50949"/>
    </source>
</evidence>
<protein>
    <recommendedName>
        <fullName evidence="5">HTH gntR-type domain-containing protein</fullName>
    </recommendedName>
</protein>
<dbReference type="InterPro" id="IPR000524">
    <property type="entry name" value="Tscrpt_reg_HTH_GntR"/>
</dbReference>
<dbReference type="GO" id="GO:0003700">
    <property type="term" value="F:DNA-binding transcription factor activity"/>
    <property type="evidence" value="ECO:0007669"/>
    <property type="project" value="InterPro"/>
</dbReference>
<feature type="domain" description="HTH gntR-type" evidence="5">
    <location>
        <begin position="52"/>
        <end position="120"/>
    </location>
</feature>
<dbReference type="SMART" id="SM00866">
    <property type="entry name" value="UTRA"/>
    <property type="match status" value="1"/>
</dbReference>
<sequence length="289" mass="33032">MSPAPFLQNTASRPRNPRNPREKNRKGAAHFRRAPPYGCALPRAERAMSQAEQLSNKITQSLLYEIRYGEFSDQDTLPPEVDLAERFGVSRNIVRECLTKLEREGWISRKRGVGTVINRIVVRAETRIDLNYELLKTLEMAGHSASSRLVSISFVPADAKLAQKLEISEGDPVMRLPRVILANEQPCIFCIDYIPGSNILTQDWQPEELRYSIYPFMKKRCGCEVEISLTEVRAMPVTEEVAQALRVPLTSSLLFLSEVGYDFRSRPVLYSEEYMMDGIIHHMVVRKKM</sequence>
<dbReference type="Pfam" id="PF07702">
    <property type="entry name" value="UTRA"/>
    <property type="match status" value="1"/>
</dbReference>
<evidence type="ECO:0000256" key="2">
    <source>
        <dbReference type="ARBA" id="ARBA00023125"/>
    </source>
</evidence>
<dbReference type="InterPro" id="IPR050679">
    <property type="entry name" value="Bact_HTH_transcr_reg"/>
</dbReference>
<comment type="caution">
    <text evidence="6">The sequence shown here is derived from an EMBL/GenBank/DDBJ whole genome shotgun (WGS) entry which is preliminary data.</text>
</comment>
<keyword evidence="1" id="KW-0805">Transcription regulation</keyword>
<dbReference type="EMBL" id="VSSQ01014535">
    <property type="protein sequence ID" value="MPM53862.1"/>
    <property type="molecule type" value="Genomic_DNA"/>
</dbReference>
<dbReference type="SMART" id="SM00345">
    <property type="entry name" value="HTH_GNTR"/>
    <property type="match status" value="1"/>
</dbReference>
<gene>
    <name evidence="6" type="ORF">SDC9_100632</name>
</gene>
<feature type="region of interest" description="Disordered" evidence="4">
    <location>
        <begin position="1"/>
        <end position="35"/>
    </location>
</feature>
<dbReference type="SUPFAM" id="SSF46785">
    <property type="entry name" value="Winged helix' DNA-binding domain"/>
    <property type="match status" value="1"/>
</dbReference>
<name>A0A645AKV5_9ZZZZ</name>
<keyword evidence="3" id="KW-0804">Transcription</keyword>
<dbReference type="InterPro" id="IPR036388">
    <property type="entry name" value="WH-like_DNA-bd_sf"/>
</dbReference>
<dbReference type="CDD" id="cd07377">
    <property type="entry name" value="WHTH_GntR"/>
    <property type="match status" value="1"/>
</dbReference>
<evidence type="ECO:0000256" key="3">
    <source>
        <dbReference type="ARBA" id="ARBA00023163"/>
    </source>
</evidence>
<dbReference type="GO" id="GO:0003677">
    <property type="term" value="F:DNA binding"/>
    <property type="evidence" value="ECO:0007669"/>
    <property type="project" value="UniProtKB-KW"/>
</dbReference>